<keyword evidence="5" id="KW-1185">Reference proteome</keyword>
<keyword evidence="2" id="KW-1133">Transmembrane helix</keyword>
<feature type="transmembrane region" description="Helical" evidence="2">
    <location>
        <begin position="76"/>
        <end position="104"/>
    </location>
</feature>
<reference evidence="4 5" key="1">
    <citation type="submission" date="2018-01" db="EMBL/GenBank/DDBJ databases">
        <title>Draft genome sequence of Paucibacter aquatile CR182 isolated from freshwater of the Nakdong River.</title>
        <authorList>
            <person name="Choi A."/>
            <person name="Chung E.J."/>
        </authorList>
    </citation>
    <scope>NUCLEOTIDE SEQUENCE [LARGE SCALE GENOMIC DNA]</scope>
    <source>
        <strain evidence="4 5">CR182</strain>
    </source>
</reference>
<accession>A0A2N8L3N4</accession>
<organism evidence="4 5">
    <name type="scientific">Kinneretia aquatilis</name>
    <dbReference type="NCBI Taxonomy" id="2070761"/>
    <lineage>
        <taxon>Bacteria</taxon>
        <taxon>Pseudomonadati</taxon>
        <taxon>Pseudomonadota</taxon>
        <taxon>Betaproteobacteria</taxon>
        <taxon>Burkholderiales</taxon>
        <taxon>Sphaerotilaceae</taxon>
        <taxon>Roseateles</taxon>
    </lineage>
</organism>
<sequence length="219" mass="24331">MQDQNPRNALRRPRVFHERNTPPTLPARRGSRLPASRLARRILPHPDTLADTPGLRWLGHYLAPRPWLWVAHRRRVALGVAVGLAIGVIPLPTQMVLAAVLAIICRANVAAAIAATWLTNPFTLVPIWSLAIALGRLASGHNGPIATPEMLAITWSEPSSWLPSAWAWVQALGEPLLIGLPLAGLTLGAAAYFIVYIGWWAVIRGERWRRLRQRARNRR</sequence>
<dbReference type="EMBL" id="POSP01000001">
    <property type="protein sequence ID" value="PND40309.1"/>
    <property type="molecule type" value="Genomic_DNA"/>
</dbReference>
<dbReference type="InterPro" id="IPR018639">
    <property type="entry name" value="DUF2062"/>
</dbReference>
<dbReference type="PANTHER" id="PTHR40547">
    <property type="entry name" value="SLL0298 PROTEIN"/>
    <property type="match status" value="1"/>
</dbReference>
<feature type="transmembrane region" description="Helical" evidence="2">
    <location>
        <begin position="111"/>
        <end position="134"/>
    </location>
</feature>
<evidence type="ECO:0000313" key="5">
    <source>
        <dbReference type="Proteomes" id="UP000235916"/>
    </source>
</evidence>
<comment type="caution">
    <text evidence="4">The sequence shown here is derived from an EMBL/GenBank/DDBJ whole genome shotgun (WGS) entry which is preliminary data.</text>
</comment>
<evidence type="ECO:0000259" key="3">
    <source>
        <dbReference type="Pfam" id="PF09835"/>
    </source>
</evidence>
<dbReference type="Proteomes" id="UP000235916">
    <property type="component" value="Unassembled WGS sequence"/>
</dbReference>
<gene>
    <name evidence="4" type="ORF">C1O66_02725</name>
</gene>
<keyword evidence="2" id="KW-0472">Membrane</keyword>
<feature type="domain" description="DUF2062" evidence="3">
    <location>
        <begin position="56"/>
        <end position="204"/>
    </location>
</feature>
<feature type="region of interest" description="Disordered" evidence="1">
    <location>
        <begin position="1"/>
        <end position="30"/>
    </location>
</feature>
<proteinExistence type="predicted"/>
<evidence type="ECO:0000256" key="1">
    <source>
        <dbReference type="SAM" id="MobiDB-lite"/>
    </source>
</evidence>
<keyword evidence="2" id="KW-0812">Transmembrane</keyword>
<protein>
    <recommendedName>
        <fullName evidence="3">DUF2062 domain-containing protein</fullName>
    </recommendedName>
</protein>
<dbReference type="OrthoDB" id="5296274at2"/>
<name>A0A2N8L3N4_9BURK</name>
<feature type="transmembrane region" description="Helical" evidence="2">
    <location>
        <begin position="176"/>
        <end position="202"/>
    </location>
</feature>
<dbReference type="AlphaFoldDB" id="A0A2N8L3N4"/>
<dbReference type="PANTHER" id="PTHR40547:SF1">
    <property type="entry name" value="SLL0298 PROTEIN"/>
    <property type="match status" value="1"/>
</dbReference>
<dbReference type="Pfam" id="PF09835">
    <property type="entry name" value="DUF2062"/>
    <property type="match status" value="1"/>
</dbReference>
<evidence type="ECO:0000313" key="4">
    <source>
        <dbReference type="EMBL" id="PND40309.1"/>
    </source>
</evidence>
<evidence type="ECO:0000256" key="2">
    <source>
        <dbReference type="SAM" id="Phobius"/>
    </source>
</evidence>